<evidence type="ECO:0000256" key="1">
    <source>
        <dbReference type="ARBA" id="ARBA00004141"/>
    </source>
</evidence>
<feature type="transmembrane region" description="Helical" evidence="6">
    <location>
        <begin position="128"/>
        <end position="147"/>
    </location>
</feature>
<protein>
    <recommendedName>
        <fullName evidence="7">Major facilitator superfamily (MFS) profile domain-containing protein</fullName>
    </recommendedName>
</protein>
<evidence type="ECO:0000256" key="3">
    <source>
        <dbReference type="ARBA" id="ARBA00022989"/>
    </source>
</evidence>
<evidence type="ECO:0000313" key="8">
    <source>
        <dbReference type="EMBL" id="CDS12887.1"/>
    </source>
</evidence>
<gene>
    <name evidence="8" type="ORF">LRAMOSA05071</name>
</gene>
<feature type="transmembrane region" description="Helical" evidence="6">
    <location>
        <begin position="513"/>
        <end position="535"/>
    </location>
</feature>
<feature type="transmembrane region" description="Helical" evidence="6">
    <location>
        <begin position="207"/>
        <end position="226"/>
    </location>
</feature>
<dbReference type="InterPro" id="IPR005828">
    <property type="entry name" value="MFS_sugar_transport-like"/>
</dbReference>
<keyword evidence="3 6" id="KW-1133">Transmembrane helix</keyword>
<dbReference type="AlphaFoldDB" id="A0A077X1F0"/>
<feature type="transmembrane region" description="Helical" evidence="6">
    <location>
        <begin position="102"/>
        <end position="122"/>
    </location>
</feature>
<feature type="transmembrane region" description="Helical" evidence="6">
    <location>
        <begin position="547"/>
        <end position="569"/>
    </location>
</feature>
<proteinExistence type="predicted"/>
<dbReference type="InterPro" id="IPR020846">
    <property type="entry name" value="MFS_dom"/>
</dbReference>
<evidence type="ECO:0000256" key="5">
    <source>
        <dbReference type="SAM" id="MobiDB-lite"/>
    </source>
</evidence>
<feature type="transmembrane region" description="Helical" evidence="6">
    <location>
        <begin position="372"/>
        <end position="390"/>
    </location>
</feature>
<reference evidence="8" key="1">
    <citation type="journal article" date="2014" name="Genome Announc.">
        <title>De novo whole-genome sequence and genome annotation of Lichtheimia ramosa.</title>
        <authorList>
            <person name="Linde J."/>
            <person name="Schwartze V."/>
            <person name="Binder U."/>
            <person name="Lass-Florl C."/>
            <person name="Voigt K."/>
            <person name="Horn F."/>
        </authorList>
    </citation>
    <scope>NUCLEOTIDE SEQUENCE</scope>
    <source>
        <strain evidence="8">JMRC FSU:6197</strain>
    </source>
</reference>
<comment type="subcellular location">
    <subcellularLocation>
        <location evidence="1">Membrane</location>
        <topology evidence="1">Multi-pass membrane protein</topology>
    </subcellularLocation>
</comment>
<feature type="region of interest" description="Disordered" evidence="5">
    <location>
        <begin position="254"/>
        <end position="280"/>
    </location>
</feature>
<dbReference type="InterPro" id="IPR005829">
    <property type="entry name" value="Sugar_transporter_CS"/>
</dbReference>
<feature type="transmembrane region" description="Helical" evidence="6">
    <location>
        <begin position="473"/>
        <end position="492"/>
    </location>
</feature>
<dbReference type="SUPFAM" id="SSF103473">
    <property type="entry name" value="MFS general substrate transporter"/>
    <property type="match status" value="1"/>
</dbReference>
<feature type="transmembrane region" description="Helical" evidence="6">
    <location>
        <begin position="450"/>
        <end position="467"/>
    </location>
</feature>
<organism evidence="8">
    <name type="scientific">Lichtheimia ramosa</name>
    <dbReference type="NCBI Taxonomy" id="688394"/>
    <lineage>
        <taxon>Eukaryota</taxon>
        <taxon>Fungi</taxon>
        <taxon>Fungi incertae sedis</taxon>
        <taxon>Mucoromycota</taxon>
        <taxon>Mucoromycotina</taxon>
        <taxon>Mucoromycetes</taxon>
        <taxon>Mucorales</taxon>
        <taxon>Lichtheimiaceae</taxon>
        <taxon>Lichtheimia</taxon>
    </lineage>
</organism>
<dbReference type="PROSITE" id="PS50850">
    <property type="entry name" value="MFS"/>
    <property type="match status" value="1"/>
</dbReference>
<dbReference type="PROSITE" id="PS00216">
    <property type="entry name" value="SUGAR_TRANSPORT_1"/>
    <property type="match status" value="1"/>
</dbReference>
<accession>A0A077X1F0</accession>
<keyword evidence="4 6" id="KW-0472">Membrane</keyword>
<dbReference type="Gene3D" id="1.20.1250.20">
    <property type="entry name" value="MFS general substrate transporter like domains"/>
    <property type="match status" value="2"/>
</dbReference>
<keyword evidence="2 6" id="KW-0812">Transmembrane</keyword>
<dbReference type="EMBL" id="LK023368">
    <property type="protein sequence ID" value="CDS12887.1"/>
    <property type="molecule type" value="Genomic_DNA"/>
</dbReference>
<evidence type="ECO:0000256" key="6">
    <source>
        <dbReference type="SAM" id="Phobius"/>
    </source>
</evidence>
<sequence length="582" mass="64335">MQTDTPHPQQQPSPLEALDDTKRLNWRQARTLLISSTGFFTDAYDIFIINLVTPMLGYIYYKHDDDQMPSGIQGPFKGMVSFGQLVGQLTFGFLGDAYGRKAIYGLELLLIIIATINCATSASAVEGVGAVGFLGFWRFILGIGIGGDYPMSSTVASEWASTNNRGMMISFIFAMQGVGQIVAALVTMVLLAIFKGPVEDNVNNLDYVWRLCIGLGCIPAVATIYARWTMPESPRYAVNVQNDSEAAHEAIRVTEHFRSKNRSNNEDEEEKTSTHDVEQQDDFVVVAQPETPMSNPPTSVIENAESQSNLSGNSVNLQPSNTSLASEKTVTTIHNEGLSQQQTQRRKTQKEIRRENMRDFCQHFRKWKNLKVLLGVSLCWFFMDIAFYGTNLNQALILSSMGFAPTDLDPWDTLFKQALGNLILAGLGSFPGYIMSVLTIERLGRKPIQYVGFLMVGALYIVLGAGWEPIQDTSVALFIVIFAISQFFFNFGPNVTTFVLPAEVFPTRHRAKAHGIASASGKLGAIIATFAFNALADVGGPPGKRHFLPYVLIIFGVIMLISVIFTRWIPETKGRPLNDFEA</sequence>
<evidence type="ECO:0000256" key="4">
    <source>
        <dbReference type="ARBA" id="ARBA00023136"/>
    </source>
</evidence>
<evidence type="ECO:0000256" key="2">
    <source>
        <dbReference type="ARBA" id="ARBA00022692"/>
    </source>
</evidence>
<feature type="transmembrane region" description="Helical" evidence="6">
    <location>
        <begin position="76"/>
        <end position="95"/>
    </location>
</feature>
<dbReference type="GO" id="GO:0016020">
    <property type="term" value="C:membrane"/>
    <property type="evidence" value="ECO:0007669"/>
    <property type="project" value="UniProtKB-SubCell"/>
</dbReference>
<name>A0A077X1F0_9FUNG</name>
<dbReference type="Pfam" id="PF00083">
    <property type="entry name" value="Sugar_tr"/>
    <property type="match status" value="2"/>
</dbReference>
<dbReference type="CDD" id="cd17364">
    <property type="entry name" value="MFS_PhT"/>
    <property type="match status" value="1"/>
</dbReference>
<dbReference type="PANTHER" id="PTHR24064">
    <property type="entry name" value="SOLUTE CARRIER FAMILY 22 MEMBER"/>
    <property type="match status" value="1"/>
</dbReference>
<feature type="domain" description="Major facilitator superfamily (MFS) profile" evidence="7">
    <location>
        <begin position="31"/>
        <end position="574"/>
    </location>
</feature>
<dbReference type="OrthoDB" id="433512at2759"/>
<feature type="transmembrane region" description="Helical" evidence="6">
    <location>
        <begin position="418"/>
        <end position="438"/>
    </location>
</feature>
<evidence type="ECO:0000259" key="7">
    <source>
        <dbReference type="PROSITE" id="PS50850"/>
    </source>
</evidence>
<feature type="transmembrane region" description="Helical" evidence="6">
    <location>
        <begin position="168"/>
        <end position="195"/>
    </location>
</feature>
<dbReference type="InterPro" id="IPR036259">
    <property type="entry name" value="MFS_trans_sf"/>
</dbReference>
<dbReference type="GO" id="GO:0022857">
    <property type="term" value="F:transmembrane transporter activity"/>
    <property type="evidence" value="ECO:0007669"/>
    <property type="project" value="InterPro"/>
</dbReference>
<feature type="transmembrane region" description="Helical" evidence="6">
    <location>
        <begin position="32"/>
        <end position="56"/>
    </location>
</feature>